<keyword evidence="6" id="KW-0145">Chemotaxis</keyword>
<evidence type="ECO:0000259" key="12">
    <source>
        <dbReference type="Pfam" id="PF14842"/>
    </source>
</evidence>
<keyword evidence="7" id="KW-0283">Flagellar rotation</keyword>
<dbReference type="SUPFAM" id="SSF48029">
    <property type="entry name" value="FliG"/>
    <property type="match status" value="2"/>
</dbReference>
<dbReference type="Pfam" id="PF01706">
    <property type="entry name" value="FliG_C"/>
    <property type="match status" value="1"/>
</dbReference>
<dbReference type="GO" id="GO:0071973">
    <property type="term" value="P:bacterial-type flagellum-dependent cell motility"/>
    <property type="evidence" value="ECO:0007669"/>
    <property type="project" value="InterPro"/>
</dbReference>
<evidence type="ECO:0000256" key="7">
    <source>
        <dbReference type="ARBA" id="ARBA00022779"/>
    </source>
</evidence>
<dbReference type="RefSeq" id="WP_051196361.1">
    <property type="nucleotide sequence ID" value="NZ_CABMJC010000001.1"/>
</dbReference>
<evidence type="ECO:0000256" key="2">
    <source>
        <dbReference type="ARBA" id="ARBA00004413"/>
    </source>
</evidence>
<keyword evidence="13" id="KW-0966">Cell projection</keyword>
<keyword evidence="13" id="KW-0969">Cilium</keyword>
<dbReference type="NCBIfam" id="TIGR00207">
    <property type="entry name" value="fliG"/>
    <property type="match status" value="1"/>
</dbReference>
<dbReference type="GO" id="GO:0005886">
    <property type="term" value="C:plasma membrane"/>
    <property type="evidence" value="ECO:0007669"/>
    <property type="project" value="UniProtKB-SubCell"/>
</dbReference>
<organism evidence="13 14">
    <name type="scientific">Clostridium cadaveris</name>
    <dbReference type="NCBI Taxonomy" id="1529"/>
    <lineage>
        <taxon>Bacteria</taxon>
        <taxon>Bacillati</taxon>
        <taxon>Bacillota</taxon>
        <taxon>Clostridia</taxon>
        <taxon>Eubacteriales</taxon>
        <taxon>Clostridiaceae</taxon>
        <taxon>Clostridium</taxon>
    </lineage>
</organism>
<name>A0A1I2M290_9CLOT</name>
<keyword evidence="14" id="KW-1185">Reference proteome</keyword>
<keyword evidence="9" id="KW-0975">Bacterial flagellum</keyword>
<evidence type="ECO:0000256" key="1">
    <source>
        <dbReference type="ARBA" id="ARBA00004117"/>
    </source>
</evidence>
<dbReference type="STRING" id="1529.SAMN04487885_11220"/>
<keyword evidence="8" id="KW-0472">Membrane</keyword>
<evidence type="ECO:0000256" key="3">
    <source>
        <dbReference type="ARBA" id="ARBA00010299"/>
    </source>
</evidence>
<dbReference type="Pfam" id="PF14841">
    <property type="entry name" value="FliG_M"/>
    <property type="match status" value="1"/>
</dbReference>
<dbReference type="EMBL" id="FOOE01000012">
    <property type="protein sequence ID" value="SFF83546.1"/>
    <property type="molecule type" value="Genomic_DNA"/>
</dbReference>
<dbReference type="PANTHER" id="PTHR30534">
    <property type="entry name" value="FLAGELLAR MOTOR SWITCH PROTEIN FLIG"/>
    <property type="match status" value="1"/>
</dbReference>
<dbReference type="PANTHER" id="PTHR30534:SF0">
    <property type="entry name" value="FLAGELLAR MOTOR SWITCH PROTEIN FLIG"/>
    <property type="match status" value="1"/>
</dbReference>
<dbReference type="InterPro" id="IPR023087">
    <property type="entry name" value="Flg_Motor_Flig_C"/>
</dbReference>
<evidence type="ECO:0000256" key="5">
    <source>
        <dbReference type="ARBA" id="ARBA00022475"/>
    </source>
</evidence>
<dbReference type="InterPro" id="IPR032779">
    <property type="entry name" value="FliG_M"/>
</dbReference>
<evidence type="ECO:0000256" key="9">
    <source>
        <dbReference type="ARBA" id="ARBA00023143"/>
    </source>
</evidence>
<dbReference type="GO" id="GO:0009425">
    <property type="term" value="C:bacterial-type flagellum basal body"/>
    <property type="evidence" value="ECO:0007669"/>
    <property type="project" value="UniProtKB-SubCell"/>
</dbReference>
<gene>
    <name evidence="13" type="ORF">SAMN04487885_11220</name>
</gene>
<dbReference type="PRINTS" id="PR00954">
    <property type="entry name" value="FLGMOTORFLIG"/>
</dbReference>
<feature type="domain" description="Flagellar motor switch protein FliG N-terminal" evidence="12">
    <location>
        <begin position="22"/>
        <end position="122"/>
    </location>
</feature>
<dbReference type="eggNOG" id="COG1536">
    <property type="taxonomic scope" value="Bacteria"/>
</dbReference>
<evidence type="ECO:0000256" key="4">
    <source>
        <dbReference type="ARBA" id="ARBA00021870"/>
    </source>
</evidence>
<dbReference type="Gene3D" id="1.10.220.30">
    <property type="match status" value="3"/>
</dbReference>
<proteinExistence type="inferred from homology"/>
<dbReference type="OrthoDB" id="9780302at2"/>
<dbReference type="InterPro" id="IPR011002">
    <property type="entry name" value="FliG_a-hlx"/>
</dbReference>
<dbReference type="GO" id="GO:0003774">
    <property type="term" value="F:cytoskeletal motor activity"/>
    <property type="evidence" value="ECO:0007669"/>
    <property type="project" value="InterPro"/>
</dbReference>
<sequence length="351" mass="38814">MYSEVLKSGNAYDLGEINKNTISGAKKSAVLLMTIGPELSSNILKELTDKQVQKIGVEIANLHKVTAKERREILNEFLDIRSRNDFSIEGGMDYTKSLLKGAFDDSKANKLMEGIKYETYTKVFTAARKADANQILSCIQGESSQTIAIVLSHIQPEKAAQIVCKLDECLQREVALKMGTISNVSPVVIKAVDSALEKKLSSIGDEKLNSSSGFDSLLDILNKVDGKTEKNIMSFLENENSILADKVKSSMFAFEDIVTLDSISIQRILKEVNLKDIAIALKGGDDKILQIILNNQSNRAAEVLKEEINLLGPLKVSQIDESKRNIVKIIRKLEQEGLISLEQEPEDELIV</sequence>
<dbReference type="GO" id="GO:0006935">
    <property type="term" value="P:chemotaxis"/>
    <property type="evidence" value="ECO:0007669"/>
    <property type="project" value="UniProtKB-KW"/>
</dbReference>
<evidence type="ECO:0000256" key="6">
    <source>
        <dbReference type="ARBA" id="ARBA00022500"/>
    </source>
</evidence>
<evidence type="ECO:0000259" key="11">
    <source>
        <dbReference type="Pfam" id="PF14841"/>
    </source>
</evidence>
<evidence type="ECO:0000259" key="10">
    <source>
        <dbReference type="Pfam" id="PF01706"/>
    </source>
</evidence>
<dbReference type="Pfam" id="PF14842">
    <property type="entry name" value="FliG_N"/>
    <property type="match status" value="1"/>
</dbReference>
<evidence type="ECO:0000313" key="14">
    <source>
        <dbReference type="Proteomes" id="UP000182135"/>
    </source>
</evidence>
<protein>
    <recommendedName>
        <fullName evidence="4">Flagellar motor switch protein FliG</fullName>
    </recommendedName>
</protein>
<dbReference type="InterPro" id="IPR028263">
    <property type="entry name" value="FliG_N"/>
</dbReference>
<comment type="subcellular location">
    <subcellularLocation>
        <location evidence="1">Bacterial flagellum basal body</location>
    </subcellularLocation>
    <subcellularLocation>
        <location evidence="2">Cell membrane</location>
        <topology evidence="2">Peripheral membrane protein</topology>
        <orientation evidence="2">Cytoplasmic side</orientation>
    </subcellularLocation>
</comment>
<reference evidence="13 14" key="1">
    <citation type="submission" date="2016-10" db="EMBL/GenBank/DDBJ databases">
        <authorList>
            <person name="de Groot N.N."/>
        </authorList>
    </citation>
    <scope>NUCLEOTIDE SEQUENCE [LARGE SCALE GENOMIC DNA]</scope>
    <source>
        <strain evidence="13 14">NLAE-zl-G419</strain>
    </source>
</reference>
<evidence type="ECO:0000256" key="8">
    <source>
        <dbReference type="ARBA" id="ARBA00023136"/>
    </source>
</evidence>
<evidence type="ECO:0000313" key="13">
    <source>
        <dbReference type="EMBL" id="SFF83546.1"/>
    </source>
</evidence>
<keyword evidence="13" id="KW-0282">Flagellum</keyword>
<feature type="domain" description="Flagellar motor switch protein FliG C-terminal" evidence="10">
    <location>
        <begin position="236"/>
        <end position="341"/>
    </location>
</feature>
<feature type="domain" description="Flagellar motor switch protein FliG middle" evidence="11">
    <location>
        <begin position="133"/>
        <end position="206"/>
    </location>
</feature>
<dbReference type="AlphaFoldDB" id="A0A1I2M290"/>
<keyword evidence="5" id="KW-1003">Cell membrane</keyword>
<accession>A0A1I2M290</accession>
<dbReference type="InterPro" id="IPR000090">
    <property type="entry name" value="Flg_Motor_Flig"/>
</dbReference>
<dbReference type="Proteomes" id="UP000182135">
    <property type="component" value="Unassembled WGS sequence"/>
</dbReference>
<comment type="similarity">
    <text evidence="3">Belongs to the FliG family.</text>
</comment>